<keyword evidence="1" id="KW-0812">Transmembrane</keyword>
<comment type="caution">
    <text evidence="2">The sequence shown here is derived from an EMBL/GenBank/DDBJ whole genome shotgun (WGS) entry which is preliminary data.</text>
</comment>
<feature type="transmembrane region" description="Helical" evidence="1">
    <location>
        <begin position="94"/>
        <end position="119"/>
    </location>
</feature>
<evidence type="ECO:0000256" key="1">
    <source>
        <dbReference type="SAM" id="Phobius"/>
    </source>
</evidence>
<dbReference type="PROSITE" id="PS51257">
    <property type="entry name" value="PROKAR_LIPOPROTEIN"/>
    <property type="match status" value="1"/>
</dbReference>
<keyword evidence="3" id="KW-1185">Reference proteome</keyword>
<evidence type="ECO:0000313" key="3">
    <source>
        <dbReference type="Proteomes" id="UP000030889"/>
    </source>
</evidence>
<feature type="transmembrane region" description="Helical" evidence="1">
    <location>
        <begin position="177"/>
        <end position="198"/>
    </location>
</feature>
<dbReference type="RefSeq" id="WP_035474179.1">
    <property type="nucleotide sequence ID" value="NZ_JRGF01000015.1"/>
</dbReference>
<feature type="transmembrane region" description="Helical" evidence="1">
    <location>
        <begin position="287"/>
        <end position="305"/>
    </location>
</feature>
<feature type="transmembrane region" description="Helical" evidence="1">
    <location>
        <begin position="54"/>
        <end position="82"/>
    </location>
</feature>
<feature type="transmembrane region" description="Helical" evidence="1">
    <location>
        <begin position="310"/>
        <end position="329"/>
    </location>
</feature>
<protein>
    <submittedName>
        <fullName evidence="2">Uncharacterized protein</fullName>
    </submittedName>
</protein>
<feature type="transmembrane region" description="Helical" evidence="1">
    <location>
        <begin position="234"/>
        <end position="252"/>
    </location>
</feature>
<sequence>MNRPDVIRQPLGVVAATFVIMMACVVIRVTTAPYPAETDLAADMPLGRAIDSLFPTGAAACTVGLVAAILNATLLAGMIVRYSVSAVRTYLPMAVYAMTAYGICFPAGSVSATLVPLLLILGSTQMIAAFKRSYQFEHVFKSAFCIGLLPMLYAPALPLVLIVPVTLVLYRRTLREAVVAAAGLLLPFFICSVVWWGLGDSFGLMGHELLAGTTLGEDTALPALFGEKGVWSKVYIGLFAALTLCSAIIILRTLPSLRTRAKKIHIHFLWLLLLCLISLLLPGSTIASLGVLAVPCCVTVSAFFIRYRGWLPLAIYTVLTALMLYINLFPGV</sequence>
<name>A0ABR4YH60_9BACT</name>
<reference evidence="2 3" key="1">
    <citation type="submission" date="2014-09" db="EMBL/GenBank/DDBJ databases">
        <title>Alistipes sp. 627, sp. nov., a novel member of the family Rikenellaceae isolated from human faeces.</title>
        <authorList>
            <person name="Shkoporov A.N."/>
            <person name="Chaplin A.V."/>
            <person name="Motuzova O.V."/>
            <person name="Kafarskaia L.I."/>
            <person name="Khokhlova E.V."/>
            <person name="Efimov B.A."/>
        </authorList>
    </citation>
    <scope>NUCLEOTIDE SEQUENCE [LARGE SCALE GENOMIC DNA]</scope>
    <source>
        <strain evidence="2 3">627</strain>
    </source>
</reference>
<dbReference type="Proteomes" id="UP000030889">
    <property type="component" value="Unassembled WGS sequence"/>
</dbReference>
<proteinExistence type="predicted"/>
<keyword evidence="1" id="KW-1133">Transmembrane helix</keyword>
<keyword evidence="1" id="KW-0472">Membrane</keyword>
<dbReference type="EMBL" id="JRGF01000015">
    <property type="protein sequence ID" value="KHE41099.1"/>
    <property type="molecule type" value="Genomic_DNA"/>
</dbReference>
<organism evidence="2 3">
    <name type="scientific">Alistipes inops</name>
    <dbReference type="NCBI Taxonomy" id="1501391"/>
    <lineage>
        <taxon>Bacteria</taxon>
        <taxon>Pseudomonadati</taxon>
        <taxon>Bacteroidota</taxon>
        <taxon>Bacteroidia</taxon>
        <taxon>Bacteroidales</taxon>
        <taxon>Rikenellaceae</taxon>
        <taxon>Alistipes</taxon>
    </lineage>
</organism>
<feature type="transmembrane region" description="Helical" evidence="1">
    <location>
        <begin position="139"/>
        <end position="170"/>
    </location>
</feature>
<evidence type="ECO:0000313" key="2">
    <source>
        <dbReference type="EMBL" id="KHE41099.1"/>
    </source>
</evidence>
<gene>
    <name evidence="2" type="ORF">LG35_09290</name>
</gene>
<accession>A0ABR4YH60</accession>
<feature type="transmembrane region" description="Helical" evidence="1">
    <location>
        <begin position="12"/>
        <end position="34"/>
    </location>
</feature>
<feature type="transmembrane region" description="Helical" evidence="1">
    <location>
        <begin position="264"/>
        <end position="281"/>
    </location>
</feature>